<keyword evidence="4 7" id="KW-0812">Transmembrane</keyword>
<dbReference type="eggNOG" id="COG0765">
    <property type="taxonomic scope" value="Bacteria"/>
</dbReference>
<dbReference type="GO" id="GO:0043190">
    <property type="term" value="C:ATP-binding cassette (ABC) transporter complex"/>
    <property type="evidence" value="ECO:0007669"/>
    <property type="project" value="InterPro"/>
</dbReference>
<evidence type="ECO:0000256" key="4">
    <source>
        <dbReference type="ARBA" id="ARBA00022692"/>
    </source>
</evidence>
<feature type="domain" description="ABC transmembrane type-1" evidence="8">
    <location>
        <begin position="17"/>
        <end position="206"/>
    </location>
</feature>
<protein>
    <submittedName>
        <fullName evidence="9">Amine acid ABC transporter, permease protein, 3-TM region, His/Glu/Gln/Arg/opine family</fullName>
    </submittedName>
</protein>
<dbReference type="NCBIfam" id="TIGR01726">
    <property type="entry name" value="HEQRo_perm_3TM"/>
    <property type="match status" value="1"/>
</dbReference>
<evidence type="ECO:0000256" key="7">
    <source>
        <dbReference type="RuleBase" id="RU363032"/>
    </source>
</evidence>
<dbReference type="PANTHER" id="PTHR30614">
    <property type="entry name" value="MEMBRANE COMPONENT OF AMINO ACID ABC TRANSPORTER"/>
    <property type="match status" value="1"/>
</dbReference>
<name>K9YQK7_DACS8</name>
<evidence type="ECO:0000313" key="10">
    <source>
        <dbReference type="Proteomes" id="UP000010482"/>
    </source>
</evidence>
<dbReference type="AlphaFoldDB" id="K9YQK7"/>
<evidence type="ECO:0000313" key="9">
    <source>
        <dbReference type="EMBL" id="AFZ49191.1"/>
    </source>
</evidence>
<dbReference type="RefSeq" id="WP_015228204.1">
    <property type="nucleotide sequence ID" value="NC_019780.1"/>
</dbReference>
<dbReference type="InterPro" id="IPR010065">
    <property type="entry name" value="AA_ABC_transptr_permease_3TM"/>
</dbReference>
<dbReference type="GO" id="GO:0022857">
    <property type="term" value="F:transmembrane transporter activity"/>
    <property type="evidence" value="ECO:0007669"/>
    <property type="project" value="InterPro"/>
</dbReference>
<keyword evidence="6 7" id="KW-0472">Membrane</keyword>
<feature type="transmembrane region" description="Helical" evidence="7">
    <location>
        <begin position="149"/>
        <end position="170"/>
    </location>
</feature>
<dbReference type="HOGENOM" id="CLU_019602_1_0_3"/>
<dbReference type="PANTHER" id="PTHR30614:SF34">
    <property type="entry name" value="BLR6398 PROTEIN"/>
    <property type="match status" value="1"/>
</dbReference>
<dbReference type="SUPFAM" id="SSF161098">
    <property type="entry name" value="MetI-like"/>
    <property type="match status" value="1"/>
</dbReference>
<keyword evidence="5 7" id="KW-1133">Transmembrane helix</keyword>
<dbReference type="CDD" id="cd06261">
    <property type="entry name" value="TM_PBP2"/>
    <property type="match status" value="1"/>
</dbReference>
<dbReference type="InterPro" id="IPR043429">
    <property type="entry name" value="ArtM/GltK/GlnP/TcyL/YhdX-like"/>
</dbReference>
<keyword evidence="2 7" id="KW-0813">Transport</keyword>
<dbReference type="InterPro" id="IPR035906">
    <property type="entry name" value="MetI-like_sf"/>
</dbReference>
<evidence type="ECO:0000256" key="5">
    <source>
        <dbReference type="ARBA" id="ARBA00022989"/>
    </source>
</evidence>
<dbReference type="EMBL" id="CP003944">
    <property type="protein sequence ID" value="AFZ49191.1"/>
    <property type="molecule type" value="Genomic_DNA"/>
</dbReference>
<comment type="subcellular location">
    <subcellularLocation>
        <location evidence="1 7">Cell membrane</location>
        <topology evidence="1 7">Multi-pass membrane protein</topology>
    </subcellularLocation>
</comment>
<keyword evidence="3" id="KW-1003">Cell membrane</keyword>
<evidence type="ECO:0000256" key="2">
    <source>
        <dbReference type="ARBA" id="ARBA00022448"/>
    </source>
</evidence>
<keyword evidence="10" id="KW-1185">Reference proteome</keyword>
<dbReference type="KEGG" id="dsl:Dacsa_0402"/>
<accession>K9YQK7</accession>
<evidence type="ECO:0000256" key="6">
    <source>
        <dbReference type="ARBA" id="ARBA00023136"/>
    </source>
</evidence>
<dbReference type="InterPro" id="IPR000515">
    <property type="entry name" value="MetI-like"/>
</dbReference>
<feature type="transmembrane region" description="Helical" evidence="7">
    <location>
        <begin position="55"/>
        <end position="80"/>
    </location>
</feature>
<dbReference type="STRING" id="13035.Dacsa_0402"/>
<dbReference type="Pfam" id="PF00528">
    <property type="entry name" value="BPD_transp_1"/>
    <property type="match status" value="1"/>
</dbReference>
<evidence type="ECO:0000256" key="1">
    <source>
        <dbReference type="ARBA" id="ARBA00004651"/>
    </source>
</evidence>
<feature type="transmembrane region" description="Helical" evidence="7">
    <location>
        <begin position="20"/>
        <end position="43"/>
    </location>
</feature>
<comment type="similarity">
    <text evidence="7">Belongs to the binding-protein-dependent transport system permease family.</text>
</comment>
<reference evidence="9" key="1">
    <citation type="submission" date="2012-04" db="EMBL/GenBank/DDBJ databases">
        <title>Finished genome of Dactylococcopsis salina PCC 8305.</title>
        <authorList>
            <consortium name="US DOE Joint Genome Institute"/>
            <person name="Gugger M."/>
            <person name="Coursin T."/>
            <person name="Rippka R."/>
            <person name="Tandeau De Marsac N."/>
            <person name="Huntemann M."/>
            <person name="Wei C.-L."/>
            <person name="Han J."/>
            <person name="Detter J.C."/>
            <person name="Han C."/>
            <person name="Tapia R."/>
            <person name="Daligault H."/>
            <person name="Chen A."/>
            <person name="Krypides N."/>
            <person name="Mavromatis K."/>
            <person name="Markowitz V."/>
            <person name="Szeto E."/>
            <person name="Ivanova N."/>
            <person name="Ovchinnikova G."/>
            <person name="Pagani I."/>
            <person name="Pati A."/>
            <person name="Goodwin L."/>
            <person name="Peters L."/>
            <person name="Pitluck S."/>
            <person name="Woyke T."/>
            <person name="Kerfeld C."/>
        </authorList>
    </citation>
    <scope>NUCLEOTIDE SEQUENCE [LARGE SCALE GENOMIC DNA]</scope>
    <source>
        <strain evidence="9">PCC 8305</strain>
    </source>
</reference>
<evidence type="ECO:0000256" key="3">
    <source>
        <dbReference type="ARBA" id="ARBA00022475"/>
    </source>
</evidence>
<dbReference type="PATRIC" id="fig|13035.3.peg.460"/>
<dbReference type="PROSITE" id="PS50928">
    <property type="entry name" value="ABC_TM1"/>
    <property type="match status" value="1"/>
</dbReference>
<dbReference type="GO" id="GO:0006865">
    <property type="term" value="P:amino acid transport"/>
    <property type="evidence" value="ECO:0007669"/>
    <property type="project" value="TreeGrafter"/>
</dbReference>
<evidence type="ECO:0000259" key="8">
    <source>
        <dbReference type="PROSITE" id="PS50928"/>
    </source>
</evidence>
<sequence>MEEFTFSQILTNLLLATRWTIVLSAIAFFGGGVVGFLVMLMRISPNPIIKAVSTLYIEFFEATPLLMQLFLVFFGISVVIGLNVSAWVAATIALTTYSSAFLADIWRGSVEAIPRGQWEASRALGLSYFKQLSNIILPQAVRMSIPPTVGFAVQVIKGTSLASIIGFIELTRSASSISNVTFEPLLVYSLAAMIYFCLCFPLSLWSKRLENRFSYVNL</sequence>
<gene>
    <name evidence="9" type="ORF">Dacsa_0402</name>
</gene>
<feature type="transmembrane region" description="Helical" evidence="7">
    <location>
        <begin position="185"/>
        <end position="205"/>
    </location>
</feature>
<organism evidence="9 10">
    <name type="scientific">Dactylococcopsis salina (strain PCC 8305)</name>
    <name type="common">Myxobactron salinum</name>
    <dbReference type="NCBI Taxonomy" id="13035"/>
    <lineage>
        <taxon>Bacteria</taxon>
        <taxon>Bacillati</taxon>
        <taxon>Cyanobacteriota</taxon>
        <taxon>Cyanophyceae</taxon>
        <taxon>Nodosilineales</taxon>
        <taxon>Cymatolegaceae</taxon>
        <taxon>Dactylococcopsis</taxon>
    </lineage>
</organism>
<dbReference type="OrthoDB" id="9805999at2"/>
<dbReference type="Gene3D" id="1.10.3720.10">
    <property type="entry name" value="MetI-like"/>
    <property type="match status" value="1"/>
</dbReference>
<proteinExistence type="inferred from homology"/>
<dbReference type="Proteomes" id="UP000010482">
    <property type="component" value="Chromosome"/>
</dbReference>